<feature type="non-terminal residue" evidence="1">
    <location>
        <position position="78"/>
    </location>
</feature>
<dbReference type="EMBL" id="JASPKZ010000021">
    <property type="protein sequence ID" value="KAJ9601361.1"/>
    <property type="molecule type" value="Genomic_DNA"/>
</dbReference>
<organism evidence="1 2">
    <name type="scientific">Diploptera punctata</name>
    <name type="common">Pacific beetle cockroach</name>
    <dbReference type="NCBI Taxonomy" id="6984"/>
    <lineage>
        <taxon>Eukaryota</taxon>
        <taxon>Metazoa</taxon>
        <taxon>Ecdysozoa</taxon>
        <taxon>Arthropoda</taxon>
        <taxon>Hexapoda</taxon>
        <taxon>Insecta</taxon>
        <taxon>Pterygota</taxon>
        <taxon>Neoptera</taxon>
        <taxon>Polyneoptera</taxon>
        <taxon>Dictyoptera</taxon>
        <taxon>Blattodea</taxon>
        <taxon>Blaberoidea</taxon>
        <taxon>Blaberidae</taxon>
        <taxon>Diplopterinae</taxon>
        <taxon>Diploptera</taxon>
    </lineage>
</organism>
<evidence type="ECO:0000313" key="1">
    <source>
        <dbReference type="EMBL" id="KAJ9601361.1"/>
    </source>
</evidence>
<reference evidence="1" key="2">
    <citation type="submission" date="2023-05" db="EMBL/GenBank/DDBJ databases">
        <authorList>
            <person name="Fouks B."/>
        </authorList>
    </citation>
    <scope>NUCLEOTIDE SEQUENCE</scope>
    <source>
        <strain evidence="1">Stay&amp;Tobe</strain>
        <tissue evidence="1">Testes</tissue>
    </source>
</reference>
<gene>
    <name evidence="1" type="ORF">L9F63_000499</name>
</gene>
<evidence type="ECO:0000313" key="2">
    <source>
        <dbReference type="Proteomes" id="UP001233999"/>
    </source>
</evidence>
<accession>A0AAD8ET59</accession>
<reference evidence="1" key="1">
    <citation type="journal article" date="2023" name="IScience">
        <title>Live-bearing cockroach genome reveals convergent evolutionary mechanisms linked to viviparity in insects and beyond.</title>
        <authorList>
            <person name="Fouks B."/>
            <person name="Harrison M.C."/>
            <person name="Mikhailova A.A."/>
            <person name="Marchal E."/>
            <person name="English S."/>
            <person name="Carruthers M."/>
            <person name="Jennings E.C."/>
            <person name="Chiamaka E.L."/>
            <person name="Frigard R.A."/>
            <person name="Pippel M."/>
            <person name="Attardo G.M."/>
            <person name="Benoit J.B."/>
            <person name="Bornberg-Bauer E."/>
            <person name="Tobe S.S."/>
        </authorList>
    </citation>
    <scope>NUCLEOTIDE SEQUENCE</scope>
    <source>
        <strain evidence="1">Stay&amp;Tobe</strain>
    </source>
</reference>
<keyword evidence="2" id="KW-1185">Reference proteome</keyword>
<dbReference type="Proteomes" id="UP001233999">
    <property type="component" value="Unassembled WGS sequence"/>
</dbReference>
<dbReference type="AlphaFoldDB" id="A0AAD8ET59"/>
<comment type="caution">
    <text evidence="1">The sequence shown here is derived from an EMBL/GenBank/DDBJ whole genome shotgun (WGS) entry which is preliminary data.</text>
</comment>
<name>A0AAD8ET59_DIPPU</name>
<proteinExistence type="predicted"/>
<feature type="non-terminal residue" evidence="1">
    <location>
        <position position="1"/>
    </location>
</feature>
<sequence>FDKTNKLQGKYSSRTRSLRVNDVIVVLEKNETSNSLFRRVVWYLHLLCLLLRTRSPTASFLQSTPVRPFLALILNGLI</sequence>
<protein>
    <submittedName>
        <fullName evidence="1">Uncharacterized protein</fullName>
    </submittedName>
</protein>